<name>A0A0K6GBT5_9AGAM</name>
<evidence type="ECO:0000313" key="2">
    <source>
        <dbReference type="EMBL" id="CUA75844.1"/>
    </source>
</evidence>
<reference evidence="2 3" key="1">
    <citation type="submission" date="2015-07" db="EMBL/GenBank/DDBJ databases">
        <authorList>
            <person name="Noorani M."/>
        </authorList>
    </citation>
    <scope>NUCLEOTIDE SEQUENCE [LARGE SCALE GENOMIC DNA]</scope>
    <source>
        <strain evidence="2">BBA 69670</strain>
    </source>
</reference>
<keyword evidence="3" id="KW-1185">Reference proteome</keyword>
<gene>
    <name evidence="2" type="ORF">RSOLAG22IIIB_01844</name>
</gene>
<evidence type="ECO:0000313" key="3">
    <source>
        <dbReference type="Proteomes" id="UP000044841"/>
    </source>
</evidence>
<dbReference type="AlphaFoldDB" id="A0A0K6GBT5"/>
<protein>
    <submittedName>
        <fullName evidence="2">Uncharacterized protein</fullName>
    </submittedName>
</protein>
<feature type="compositionally biased region" description="Basic and acidic residues" evidence="1">
    <location>
        <begin position="120"/>
        <end position="130"/>
    </location>
</feature>
<evidence type="ECO:0000256" key="1">
    <source>
        <dbReference type="SAM" id="MobiDB-lite"/>
    </source>
</evidence>
<feature type="region of interest" description="Disordered" evidence="1">
    <location>
        <begin position="1"/>
        <end position="130"/>
    </location>
</feature>
<proteinExistence type="predicted"/>
<dbReference type="EMBL" id="CYGV01001622">
    <property type="protein sequence ID" value="CUA75844.1"/>
    <property type="molecule type" value="Genomic_DNA"/>
</dbReference>
<dbReference type="Proteomes" id="UP000044841">
    <property type="component" value="Unassembled WGS sequence"/>
</dbReference>
<accession>A0A0K6GBT5</accession>
<sequence>MSTMRKMTDESVDCTIPSSNPSPNPAADVGLMSSSPLLIPSDLQDSPPHSPDTLFVDKDFEPNLDGPKPGEIAQHRGKSSAPLAKGDRLRPPPAPPADTSTRPRGPHGGANHTVVQTAPFDHDVAPPPEH</sequence>
<organism evidence="2 3">
    <name type="scientific">Rhizoctonia solani</name>
    <dbReference type="NCBI Taxonomy" id="456999"/>
    <lineage>
        <taxon>Eukaryota</taxon>
        <taxon>Fungi</taxon>
        <taxon>Dikarya</taxon>
        <taxon>Basidiomycota</taxon>
        <taxon>Agaricomycotina</taxon>
        <taxon>Agaricomycetes</taxon>
        <taxon>Cantharellales</taxon>
        <taxon>Ceratobasidiaceae</taxon>
        <taxon>Rhizoctonia</taxon>
    </lineage>
</organism>